<name>A0ABP0VLN4_9BRYO</name>
<feature type="transmembrane region" description="Helical" evidence="1">
    <location>
        <begin position="69"/>
        <end position="90"/>
    </location>
</feature>
<gene>
    <name evidence="2" type="ORF">CSSPJE1EN1_LOCUS832</name>
</gene>
<keyword evidence="3" id="KW-1185">Reference proteome</keyword>
<organism evidence="2 3">
    <name type="scientific">Sphagnum jensenii</name>
    <dbReference type="NCBI Taxonomy" id="128206"/>
    <lineage>
        <taxon>Eukaryota</taxon>
        <taxon>Viridiplantae</taxon>
        <taxon>Streptophyta</taxon>
        <taxon>Embryophyta</taxon>
        <taxon>Bryophyta</taxon>
        <taxon>Sphagnophytina</taxon>
        <taxon>Sphagnopsida</taxon>
        <taxon>Sphagnales</taxon>
        <taxon>Sphagnaceae</taxon>
        <taxon>Sphagnum</taxon>
    </lineage>
</organism>
<keyword evidence="1" id="KW-0472">Membrane</keyword>
<evidence type="ECO:0000313" key="3">
    <source>
        <dbReference type="Proteomes" id="UP001497444"/>
    </source>
</evidence>
<accession>A0ABP0VLN4</accession>
<evidence type="ECO:0000256" key="1">
    <source>
        <dbReference type="SAM" id="Phobius"/>
    </source>
</evidence>
<dbReference type="EMBL" id="OZ020096">
    <property type="protein sequence ID" value="CAK9255354.1"/>
    <property type="molecule type" value="Genomic_DNA"/>
</dbReference>
<protein>
    <submittedName>
        <fullName evidence="2">Uncharacterized protein</fullName>
    </submittedName>
</protein>
<proteinExistence type="predicted"/>
<dbReference type="Proteomes" id="UP001497444">
    <property type="component" value="Chromosome 1"/>
</dbReference>
<keyword evidence="1" id="KW-1133">Transmembrane helix</keyword>
<evidence type="ECO:0000313" key="2">
    <source>
        <dbReference type="EMBL" id="CAK9255354.1"/>
    </source>
</evidence>
<keyword evidence="1" id="KW-0812">Transmembrane</keyword>
<reference evidence="2 3" key="1">
    <citation type="submission" date="2024-02" db="EMBL/GenBank/DDBJ databases">
        <authorList>
            <consortium name="ELIXIR-Norway"/>
            <consortium name="Elixir Norway"/>
        </authorList>
    </citation>
    <scope>NUCLEOTIDE SEQUENCE [LARGE SCALE GENOMIC DNA]</scope>
</reference>
<sequence length="137" mass="15511">MAPESRVVSVLGLRVVGGEALLDALHLLQSVPAVLQTEFDRSRSSDRNPKFHKLISSTNKQRPNKKETAFFCLFICLSLEFFHHLLLLLFGCRGVVAVSTTRTSHRLKDSIQLRDSTRTLSLWIRSSLTDGFRNFPL</sequence>